<gene>
    <name evidence="1" type="ORF">PV06_01889</name>
</gene>
<dbReference type="GeneID" id="27353963"/>
<dbReference type="InterPro" id="IPR001680">
    <property type="entry name" value="WD40_rpt"/>
</dbReference>
<evidence type="ECO:0000313" key="2">
    <source>
        <dbReference type="Proteomes" id="UP000053342"/>
    </source>
</evidence>
<dbReference type="RefSeq" id="XP_016266421.1">
    <property type="nucleotide sequence ID" value="XM_016402524.1"/>
</dbReference>
<keyword evidence="2" id="KW-1185">Reference proteome</keyword>
<dbReference type="HOGENOM" id="CLU_022731_0_0_1"/>
<accession>A0A0D2DUJ0</accession>
<dbReference type="InterPro" id="IPR015943">
    <property type="entry name" value="WD40/YVTN_repeat-like_dom_sf"/>
</dbReference>
<dbReference type="SUPFAM" id="SSF50978">
    <property type="entry name" value="WD40 repeat-like"/>
    <property type="match status" value="1"/>
</dbReference>
<dbReference type="STRING" id="215243.A0A0D2DUJ0"/>
<dbReference type="SMART" id="SM00320">
    <property type="entry name" value="WD40"/>
    <property type="match status" value="4"/>
</dbReference>
<dbReference type="EMBL" id="KN847333">
    <property type="protein sequence ID" value="KIW46205.1"/>
    <property type="molecule type" value="Genomic_DNA"/>
</dbReference>
<evidence type="ECO:0008006" key="3">
    <source>
        <dbReference type="Google" id="ProtNLM"/>
    </source>
</evidence>
<name>A0A0D2DUJ0_9EURO</name>
<dbReference type="AlphaFoldDB" id="A0A0D2DUJ0"/>
<dbReference type="Proteomes" id="UP000053342">
    <property type="component" value="Unassembled WGS sequence"/>
</dbReference>
<reference evidence="1 2" key="1">
    <citation type="submission" date="2015-01" db="EMBL/GenBank/DDBJ databases">
        <title>The Genome Sequence of Exophiala oligosperma CBS72588.</title>
        <authorList>
            <consortium name="The Broad Institute Genomics Platform"/>
            <person name="Cuomo C."/>
            <person name="de Hoog S."/>
            <person name="Gorbushina A."/>
            <person name="Stielow B."/>
            <person name="Teixiera M."/>
            <person name="Abouelleil A."/>
            <person name="Chapman S.B."/>
            <person name="Priest M."/>
            <person name="Young S.K."/>
            <person name="Wortman J."/>
            <person name="Nusbaum C."/>
            <person name="Birren B."/>
        </authorList>
    </citation>
    <scope>NUCLEOTIDE SEQUENCE [LARGE SCALE GENOMIC DNA]</scope>
    <source>
        <strain evidence="1 2">CBS 72588</strain>
    </source>
</reference>
<dbReference type="VEuPathDB" id="FungiDB:PV06_01889"/>
<dbReference type="InterPro" id="IPR051150">
    <property type="entry name" value="SWT21/TCAB1_mRNA_Telomere"/>
</dbReference>
<protein>
    <recommendedName>
        <fullName evidence="3">Anaphase-promoting complex subunit 4 WD40 domain-containing protein</fullName>
    </recommendedName>
</protein>
<organism evidence="1 2">
    <name type="scientific">Exophiala oligosperma</name>
    <dbReference type="NCBI Taxonomy" id="215243"/>
    <lineage>
        <taxon>Eukaryota</taxon>
        <taxon>Fungi</taxon>
        <taxon>Dikarya</taxon>
        <taxon>Ascomycota</taxon>
        <taxon>Pezizomycotina</taxon>
        <taxon>Eurotiomycetes</taxon>
        <taxon>Chaetothyriomycetidae</taxon>
        <taxon>Chaetothyriales</taxon>
        <taxon>Herpotrichiellaceae</taxon>
        <taxon>Exophiala</taxon>
    </lineage>
</organism>
<proteinExistence type="predicted"/>
<sequence length="391" mass="42062">MFRPKCVATTAGQLSEEVFDDKAILKSSTERFWRSLQWTADGTSLVASLADNSIHTFVVPPDLLDEDQQPHHLSPYCIIPSKEPVNAIAAYPFFDLSNPSTTLILSSMRDHPIRLNSAISGHLGASYPLVNPMTEAYICPNSLLFTPQGDRFIAGSDSLLSLCDLSRPGQEPISSIQTGPKRKTSDYNATTNMRGLVSTLAVDSSSGLLAAGTFGRQIGLYASMGQGECVGVFSVKDTAADDQIGGSGITQVAWSRDGRYLYISERKSDGVIIYDIRNTGQLLSWLVGRNAQTNQRLSINLTSTDEEGGHEIWGGGVDGEVRVWKDCHHQEGPIQPAFSFKAHNDAISGTAVHSRGGVLATASGQRRFGAGLDEGELAGGVIDSTIKIWSL</sequence>
<dbReference type="PANTHER" id="PTHR13211">
    <property type="entry name" value="TELOMERASE CAJAL BODY PROTEIN 1"/>
    <property type="match status" value="1"/>
</dbReference>
<dbReference type="OrthoDB" id="239865at2759"/>
<dbReference type="Gene3D" id="2.130.10.10">
    <property type="entry name" value="YVTN repeat-like/Quinoprotein amine dehydrogenase"/>
    <property type="match status" value="3"/>
</dbReference>
<dbReference type="InterPro" id="IPR036322">
    <property type="entry name" value="WD40_repeat_dom_sf"/>
</dbReference>
<dbReference type="PANTHER" id="PTHR13211:SF0">
    <property type="entry name" value="TELOMERASE CAJAL BODY PROTEIN 1"/>
    <property type="match status" value="1"/>
</dbReference>
<evidence type="ECO:0000313" key="1">
    <source>
        <dbReference type="EMBL" id="KIW46205.1"/>
    </source>
</evidence>